<dbReference type="InterPro" id="IPR008854">
    <property type="entry name" value="TPMT"/>
</dbReference>
<organism evidence="10 11">
    <name type="scientific">Pseudomonas panipatensis</name>
    <dbReference type="NCBI Taxonomy" id="428992"/>
    <lineage>
        <taxon>Bacteria</taxon>
        <taxon>Pseudomonadati</taxon>
        <taxon>Pseudomonadota</taxon>
        <taxon>Gammaproteobacteria</taxon>
        <taxon>Pseudomonadales</taxon>
        <taxon>Pseudomonadaceae</taxon>
        <taxon>Pseudomonas</taxon>
    </lineage>
</organism>
<evidence type="ECO:0000256" key="6">
    <source>
        <dbReference type="ARBA" id="ARBA00022603"/>
    </source>
</evidence>
<dbReference type="HAMAP" id="MF_00812">
    <property type="entry name" value="Thiopur_methtran"/>
    <property type="match status" value="1"/>
</dbReference>
<dbReference type="GO" id="GO:0032259">
    <property type="term" value="P:methylation"/>
    <property type="evidence" value="ECO:0007669"/>
    <property type="project" value="UniProtKB-KW"/>
</dbReference>
<dbReference type="FunFam" id="3.40.50.150:FF:000101">
    <property type="entry name" value="Thiopurine S-methyltransferase"/>
    <property type="match status" value="1"/>
</dbReference>
<feature type="binding site" evidence="9">
    <location>
        <position position="10"/>
    </location>
    <ligand>
        <name>S-adenosyl-L-methionine</name>
        <dbReference type="ChEBI" id="CHEBI:59789"/>
    </ligand>
</feature>
<dbReference type="PROSITE" id="PS51585">
    <property type="entry name" value="SAM_MT_TPMT"/>
    <property type="match status" value="1"/>
</dbReference>
<evidence type="ECO:0000313" key="11">
    <source>
        <dbReference type="Proteomes" id="UP000199636"/>
    </source>
</evidence>
<dbReference type="OrthoDB" id="9778208at2"/>
<comment type="similarity">
    <text evidence="3 9">Belongs to the class I-like SAM-binding methyltransferase superfamily. TPMT family.</text>
</comment>
<accession>A0A1G8CNQ6</accession>
<keyword evidence="5 9" id="KW-0963">Cytoplasm</keyword>
<dbReference type="CDD" id="cd02440">
    <property type="entry name" value="AdoMet_MTases"/>
    <property type="match status" value="1"/>
</dbReference>
<evidence type="ECO:0000256" key="8">
    <source>
        <dbReference type="ARBA" id="ARBA00022691"/>
    </source>
</evidence>
<dbReference type="Gene3D" id="3.40.50.150">
    <property type="entry name" value="Vaccinia Virus protein VP39"/>
    <property type="match status" value="1"/>
</dbReference>
<comment type="catalytic activity">
    <reaction evidence="1 9">
        <text>S-adenosyl-L-methionine + a thiopurine = S-adenosyl-L-homocysteine + a thiopurine S-methylether.</text>
        <dbReference type="EC" id="2.1.1.67"/>
    </reaction>
</comment>
<evidence type="ECO:0000313" key="10">
    <source>
        <dbReference type="EMBL" id="SDH46972.1"/>
    </source>
</evidence>
<feature type="binding site" evidence="9">
    <location>
        <position position="45"/>
    </location>
    <ligand>
        <name>S-adenosyl-L-methionine</name>
        <dbReference type="ChEBI" id="CHEBI:59789"/>
    </ligand>
</feature>
<evidence type="ECO:0000256" key="3">
    <source>
        <dbReference type="ARBA" id="ARBA00008145"/>
    </source>
</evidence>
<dbReference type="GO" id="GO:0008119">
    <property type="term" value="F:thiopurine S-methyltransferase activity"/>
    <property type="evidence" value="ECO:0007669"/>
    <property type="project" value="UniProtKB-UniRule"/>
</dbReference>
<dbReference type="GO" id="GO:0010038">
    <property type="term" value="P:response to metal ion"/>
    <property type="evidence" value="ECO:0007669"/>
    <property type="project" value="InterPro"/>
</dbReference>
<dbReference type="InterPro" id="IPR025835">
    <property type="entry name" value="Thiopurine_S-MeTrfase"/>
</dbReference>
<evidence type="ECO:0000256" key="7">
    <source>
        <dbReference type="ARBA" id="ARBA00022679"/>
    </source>
</evidence>
<dbReference type="InterPro" id="IPR029063">
    <property type="entry name" value="SAM-dependent_MTases_sf"/>
</dbReference>
<evidence type="ECO:0000256" key="4">
    <source>
        <dbReference type="ARBA" id="ARBA00011905"/>
    </source>
</evidence>
<dbReference type="RefSeq" id="WP_090260834.1">
    <property type="nucleotide sequence ID" value="NZ_FNDS01000001.1"/>
</dbReference>
<sequence>MHEDFWQARWSRNEIGFHLADVNPYLSRHWPSLQLPQGARVLVPLCGKSLDLLWLAQQGYRVLGVELAERAVQDFFAGLGCEPEVEQQGALRRYRHANVEILQGDFFALGAADVGDCQALYDRAALIALPPAMRQDYARHLSAILPPHLLGLLITMEYPQEQMDGPPFAVLSEEVRERFAGWQVEEVERTDVLGVNWKFLDRGVSRLEEVVYRLRRG</sequence>
<dbReference type="PANTHER" id="PTHR10259:SF11">
    <property type="entry name" value="THIOPURINE S-METHYLTRANSFERASE"/>
    <property type="match status" value="1"/>
</dbReference>
<dbReference type="Proteomes" id="UP000199636">
    <property type="component" value="Unassembled WGS sequence"/>
</dbReference>
<dbReference type="Pfam" id="PF05724">
    <property type="entry name" value="TPMT"/>
    <property type="match status" value="1"/>
</dbReference>
<dbReference type="PIRSF" id="PIRSF023956">
    <property type="entry name" value="Thiopurine_S-methyltransferase"/>
    <property type="match status" value="1"/>
</dbReference>
<dbReference type="STRING" id="428992.SAMN05216272_101684"/>
<evidence type="ECO:0000256" key="9">
    <source>
        <dbReference type="HAMAP-Rule" id="MF_00812"/>
    </source>
</evidence>
<name>A0A1G8CNQ6_9PSED</name>
<gene>
    <name evidence="9" type="primary">tpm</name>
    <name evidence="10" type="ORF">SAMN05216272_101684</name>
</gene>
<evidence type="ECO:0000256" key="1">
    <source>
        <dbReference type="ARBA" id="ARBA00000903"/>
    </source>
</evidence>
<feature type="binding site" evidence="9">
    <location>
        <position position="123"/>
    </location>
    <ligand>
        <name>S-adenosyl-L-methionine</name>
        <dbReference type="ChEBI" id="CHEBI:59789"/>
    </ligand>
</feature>
<dbReference type="GO" id="GO:0005737">
    <property type="term" value="C:cytoplasm"/>
    <property type="evidence" value="ECO:0007669"/>
    <property type="project" value="UniProtKB-SubCell"/>
</dbReference>
<dbReference type="SUPFAM" id="SSF53335">
    <property type="entry name" value="S-adenosyl-L-methionine-dependent methyltransferases"/>
    <property type="match status" value="1"/>
</dbReference>
<dbReference type="PANTHER" id="PTHR10259">
    <property type="entry name" value="THIOPURINE S-METHYLTRANSFERASE"/>
    <property type="match status" value="1"/>
</dbReference>
<reference evidence="11" key="1">
    <citation type="submission" date="2016-10" db="EMBL/GenBank/DDBJ databases">
        <authorList>
            <person name="Varghese N."/>
            <person name="Submissions S."/>
        </authorList>
    </citation>
    <scope>NUCLEOTIDE SEQUENCE [LARGE SCALE GENOMIC DNA]</scope>
    <source>
        <strain evidence="11">CCM 7469</strain>
    </source>
</reference>
<proteinExistence type="inferred from homology"/>
<keyword evidence="7 9" id="KW-0808">Transferase</keyword>
<evidence type="ECO:0000256" key="5">
    <source>
        <dbReference type="ARBA" id="ARBA00022490"/>
    </source>
</evidence>
<dbReference type="EC" id="2.1.1.67" evidence="4 9"/>
<feature type="binding site" evidence="9">
    <location>
        <position position="66"/>
    </location>
    <ligand>
        <name>S-adenosyl-L-methionine</name>
        <dbReference type="ChEBI" id="CHEBI:59789"/>
    </ligand>
</feature>
<evidence type="ECO:0000256" key="2">
    <source>
        <dbReference type="ARBA" id="ARBA00004496"/>
    </source>
</evidence>
<protein>
    <recommendedName>
        <fullName evidence="4 9">Thiopurine S-methyltransferase</fullName>
        <ecNumber evidence="4 9">2.1.1.67</ecNumber>
    </recommendedName>
    <alternativeName>
        <fullName evidence="9">Thiopurine methyltransferase</fullName>
    </alternativeName>
</protein>
<dbReference type="AlphaFoldDB" id="A0A1G8CNQ6"/>
<keyword evidence="11" id="KW-1185">Reference proteome</keyword>
<dbReference type="EMBL" id="FNDS01000001">
    <property type="protein sequence ID" value="SDH46972.1"/>
    <property type="molecule type" value="Genomic_DNA"/>
</dbReference>
<keyword evidence="8 9" id="KW-0949">S-adenosyl-L-methionine</keyword>
<dbReference type="NCBIfam" id="TIGR03840">
    <property type="entry name" value="TMPT_Se_Te"/>
    <property type="match status" value="1"/>
</dbReference>
<comment type="subcellular location">
    <subcellularLocation>
        <location evidence="2 9">Cytoplasm</location>
    </subcellularLocation>
</comment>
<dbReference type="NCBIfam" id="NF009732">
    <property type="entry name" value="PRK13255.1"/>
    <property type="match status" value="1"/>
</dbReference>
<dbReference type="InterPro" id="IPR022474">
    <property type="entry name" value="Thiopur_S-MeTfrase_Se/Te_detox"/>
</dbReference>
<keyword evidence="6 9" id="KW-0489">Methyltransferase</keyword>